<reference evidence="1" key="1">
    <citation type="submission" date="2023-06" db="EMBL/GenBank/DDBJ databases">
        <title>Multi-omics analyses reveal the molecular pathogenesis toolkit of Lasiodiplodia hormozganensis, a cross-kingdom pathogen.</title>
        <authorList>
            <person name="Felix C."/>
            <person name="Meneses R."/>
            <person name="Goncalves M.F.M."/>
            <person name="Tilleman L."/>
            <person name="Duarte A.S."/>
            <person name="Jorrin-Novo J.V."/>
            <person name="Van De Peer Y."/>
            <person name="Deforce D."/>
            <person name="Van Nieuwerburgh F."/>
            <person name="Esteves A.C."/>
            <person name="Alves A."/>
        </authorList>
    </citation>
    <scope>NUCLEOTIDE SEQUENCE</scope>
    <source>
        <strain evidence="1">CBS 339.90</strain>
    </source>
</reference>
<accession>A0AA40CS66</accession>
<keyword evidence="2" id="KW-1185">Reference proteome</keyword>
<dbReference type="PANTHER" id="PTHR48079">
    <property type="entry name" value="PROTEIN YEEZ"/>
    <property type="match status" value="1"/>
</dbReference>
<dbReference type="GO" id="GO:0004029">
    <property type="term" value="F:aldehyde dehydrogenase (NAD+) activity"/>
    <property type="evidence" value="ECO:0007669"/>
    <property type="project" value="TreeGrafter"/>
</dbReference>
<dbReference type="InterPro" id="IPR051783">
    <property type="entry name" value="NAD(P)-dependent_oxidoreduct"/>
</dbReference>
<proteinExistence type="predicted"/>
<gene>
    <name evidence="1" type="ORF">DIS24_g7918</name>
</gene>
<dbReference type="AlphaFoldDB" id="A0AA40CS66"/>
<dbReference type="Gene3D" id="3.40.50.720">
    <property type="entry name" value="NAD(P)-binding Rossmann-like Domain"/>
    <property type="match status" value="2"/>
</dbReference>
<evidence type="ECO:0000313" key="2">
    <source>
        <dbReference type="Proteomes" id="UP001175001"/>
    </source>
</evidence>
<dbReference type="Proteomes" id="UP001175001">
    <property type="component" value="Unassembled WGS sequence"/>
</dbReference>
<dbReference type="InterPro" id="IPR036291">
    <property type="entry name" value="NAD(P)-bd_dom_sf"/>
</dbReference>
<dbReference type="PANTHER" id="PTHR48079:SF6">
    <property type="entry name" value="NAD(P)-BINDING DOMAIN-CONTAINING PROTEIN-RELATED"/>
    <property type="match status" value="1"/>
</dbReference>
<dbReference type="EMBL" id="JAUJDW010000053">
    <property type="protein sequence ID" value="KAK0647224.1"/>
    <property type="molecule type" value="Genomic_DNA"/>
</dbReference>
<sequence length="291" mass="31822">MSHNILITGGSGYLGGTLLANFQQAGLPNYSKLFALVRKPEQAEAIKQYGAEPLLFSPEDEQATKTAIVENKITIVYFLVDAYYATSQINIIKALAESKKVTGLEVHFLHGINTNITIIEEGLKHGVRTYIFVPCIVYGEGEGFGNKISIQTVDIVIAAKHTGRVYKLDKDRTVSTTILAGLAFHTPRPTKIPNQQTWPVCHIHDTASLYLSLLRAILENKNPDHDKNGFYLASSGNAAWEDIYAAIAKSLAKRGVIKDAEVDLVDEDALGKMAEALKVSKPSVRVKISGQ</sequence>
<protein>
    <recommendedName>
        <fullName evidence="3">NmrA-like domain-containing protein</fullName>
    </recommendedName>
</protein>
<name>A0AA40CS66_9PEZI</name>
<dbReference type="GO" id="GO:0005737">
    <property type="term" value="C:cytoplasm"/>
    <property type="evidence" value="ECO:0007669"/>
    <property type="project" value="TreeGrafter"/>
</dbReference>
<organism evidence="1 2">
    <name type="scientific">Lasiodiplodia hormozganensis</name>
    <dbReference type="NCBI Taxonomy" id="869390"/>
    <lineage>
        <taxon>Eukaryota</taxon>
        <taxon>Fungi</taxon>
        <taxon>Dikarya</taxon>
        <taxon>Ascomycota</taxon>
        <taxon>Pezizomycotina</taxon>
        <taxon>Dothideomycetes</taxon>
        <taxon>Dothideomycetes incertae sedis</taxon>
        <taxon>Botryosphaeriales</taxon>
        <taxon>Botryosphaeriaceae</taxon>
        <taxon>Lasiodiplodia</taxon>
    </lineage>
</organism>
<dbReference type="SUPFAM" id="SSF51735">
    <property type="entry name" value="NAD(P)-binding Rossmann-fold domains"/>
    <property type="match status" value="1"/>
</dbReference>
<evidence type="ECO:0008006" key="3">
    <source>
        <dbReference type="Google" id="ProtNLM"/>
    </source>
</evidence>
<comment type="caution">
    <text evidence="1">The sequence shown here is derived from an EMBL/GenBank/DDBJ whole genome shotgun (WGS) entry which is preliminary data.</text>
</comment>
<evidence type="ECO:0000313" key="1">
    <source>
        <dbReference type="EMBL" id="KAK0647224.1"/>
    </source>
</evidence>